<dbReference type="EMBL" id="PEYV01000003">
    <property type="protein sequence ID" value="PIS21929.1"/>
    <property type="molecule type" value="Genomic_DNA"/>
</dbReference>
<keyword evidence="4" id="KW-0862">Zinc</keyword>
<evidence type="ECO:0000313" key="8">
    <source>
        <dbReference type="Proteomes" id="UP000231098"/>
    </source>
</evidence>
<gene>
    <name evidence="7" type="ORF">COT51_00235</name>
</gene>
<dbReference type="PANTHER" id="PTHR43096:SF52">
    <property type="entry name" value="DNAJ HOMOLOG 1, MITOCHONDRIAL-RELATED"/>
    <property type="match status" value="1"/>
</dbReference>
<dbReference type="Pfam" id="PF01556">
    <property type="entry name" value="DnaJ_C"/>
    <property type="match status" value="1"/>
</dbReference>
<evidence type="ECO:0000256" key="4">
    <source>
        <dbReference type="ARBA" id="ARBA00022833"/>
    </source>
</evidence>
<proteinExistence type="predicted"/>
<organism evidence="7 8">
    <name type="scientific">candidate division WWE3 bacterium CG08_land_8_20_14_0_20_41_15</name>
    <dbReference type="NCBI Taxonomy" id="1975086"/>
    <lineage>
        <taxon>Bacteria</taxon>
        <taxon>Katanobacteria</taxon>
    </lineage>
</organism>
<dbReference type="InterPro" id="IPR036869">
    <property type="entry name" value="J_dom_sf"/>
</dbReference>
<name>A0A2H0XCN4_UNCKA</name>
<dbReference type="CDD" id="cd06257">
    <property type="entry name" value="DnaJ"/>
    <property type="match status" value="1"/>
</dbReference>
<dbReference type="SUPFAM" id="SSF49493">
    <property type="entry name" value="HSP40/DnaJ peptide-binding domain"/>
    <property type="match status" value="2"/>
</dbReference>
<sequence length="296" mass="32800">MQKRDYYETLGVNKGASSEELKKAYRKMASKYHPDVNKSPDAEAKFKEINEAYQVLSDPTKKQNYDQFGHAGMNQGQGFNPFGEGQRGPFTYTYQSGGGNYDENFGEGLGDIFEMFFGRGFQAKRKGEDVVYSLVVDFVDAVKGGIRDVKIGGKTLRVKIPEGARTGTKIRFSGEGEEGPKGAPNGDLFIVLQVRPHESMIRQGDDIFLEKEISMYQAALGGTIEIPTIDPSSPNGIRNVGLKIPGGTQPGAEFRVKGKGMPKYQSRGQGDVFVKFRVTIPKSLSREEKQFFEKFS</sequence>
<dbReference type="SUPFAM" id="SSF46565">
    <property type="entry name" value="Chaperone J-domain"/>
    <property type="match status" value="1"/>
</dbReference>
<accession>A0A2H0XCN4</accession>
<reference evidence="8" key="1">
    <citation type="submission" date="2017-09" db="EMBL/GenBank/DDBJ databases">
        <title>Depth-based differentiation of microbial function through sediment-hosted aquifers and enrichment of novel symbionts in the deep terrestrial subsurface.</title>
        <authorList>
            <person name="Probst A.J."/>
            <person name="Ladd B."/>
            <person name="Jarett J.K."/>
            <person name="Geller-Mcgrath D.E."/>
            <person name="Sieber C.M.K."/>
            <person name="Emerson J.B."/>
            <person name="Anantharaman K."/>
            <person name="Thomas B.C."/>
            <person name="Malmstrom R."/>
            <person name="Stieglmeier M."/>
            <person name="Klingl A."/>
            <person name="Woyke T."/>
            <person name="Ryan C.M."/>
            <person name="Banfield J.F."/>
        </authorList>
    </citation>
    <scope>NUCLEOTIDE SEQUENCE [LARGE SCALE GENOMIC DNA]</scope>
</reference>
<dbReference type="AlphaFoldDB" id="A0A2H0XCN4"/>
<evidence type="ECO:0000256" key="3">
    <source>
        <dbReference type="ARBA" id="ARBA00022771"/>
    </source>
</evidence>
<dbReference type="SMART" id="SM00271">
    <property type="entry name" value="DnaJ"/>
    <property type="match status" value="1"/>
</dbReference>
<dbReference type="PRINTS" id="PR00625">
    <property type="entry name" value="JDOMAIN"/>
</dbReference>
<dbReference type="Pfam" id="PF00226">
    <property type="entry name" value="DnaJ"/>
    <property type="match status" value="1"/>
</dbReference>
<dbReference type="InterPro" id="IPR001623">
    <property type="entry name" value="DnaJ_domain"/>
</dbReference>
<dbReference type="Proteomes" id="UP000231098">
    <property type="component" value="Unassembled WGS sequence"/>
</dbReference>
<keyword evidence="3" id="KW-0863">Zinc-finger</keyword>
<evidence type="ECO:0000256" key="1">
    <source>
        <dbReference type="ARBA" id="ARBA00022723"/>
    </source>
</evidence>
<dbReference type="InterPro" id="IPR002939">
    <property type="entry name" value="DnaJ_C"/>
</dbReference>
<keyword evidence="5" id="KW-0143">Chaperone</keyword>
<keyword evidence="2" id="KW-0677">Repeat</keyword>
<dbReference type="GO" id="GO:0005737">
    <property type="term" value="C:cytoplasm"/>
    <property type="evidence" value="ECO:0007669"/>
    <property type="project" value="TreeGrafter"/>
</dbReference>
<dbReference type="PANTHER" id="PTHR43096">
    <property type="entry name" value="DNAJ HOMOLOG 1, MITOCHONDRIAL-RELATED"/>
    <property type="match status" value="1"/>
</dbReference>
<dbReference type="GO" id="GO:0042026">
    <property type="term" value="P:protein refolding"/>
    <property type="evidence" value="ECO:0007669"/>
    <property type="project" value="TreeGrafter"/>
</dbReference>
<dbReference type="Gene3D" id="2.60.260.20">
    <property type="entry name" value="Urease metallochaperone UreE, N-terminal domain"/>
    <property type="match status" value="2"/>
</dbReference>
<dbReference type="GO" id="GO:0051082">
    <property type="term" value="F:unfolded protein binding"/>
    <property type="evidence" value="ECO:0007669"/>
    <property type="project" value="InterPro"/>
</dbReference>
<dbReference type="GO" id="GO:0008270">
    <property type="term" value="F:zinc ion binding"/>
    <property type="evidence" value="ECO:0007669"/>
    <property type="project" value="UniProtKB-KW"/>
</dbReference>
<evidence type="ECO:0000256" key="2">
    <source>
        <dbReference type="ARBA" id="ARBA00022737"/>
    </source>
</evidence>
<evidence type="ECO:0000313" key="7">
    <source>
        <dbReference type="EMBL" id="PIS21929.1"/>
    </source>
</evidence>
<dbReference type="FunFam" id="2.60.260.20:FF:000005">
    <property type="entry name" value="Chaperone protein dnaJ 1, mitochondrial"/>
    <property type="match status" value="1"/>
</dbReference>
<dbReference type="PROSITE" id="PS50076">
    <property type="entry name" value="DNAJ_2"/>
    <property type="match status" value="1"/>
</dbReference>
<evidence type="ECO:0000256" key="5">
    <source>
        <dbReference type="ARBA" id="ARBA00023186"/>
    </source>
</evidence>
<dbReference type="InterPro" id="IPR008971">
    <property type="entry name" value="HSP40/DnaJ_pept-bd"/>
</dbReference>
<dbReference type="FunFam" id="1.10.287.110:FF:000034">
    <property type="entry name" value="Chaperone protein DnaJ"/>
    <property type="match status" value="1"/>
</dbReference>
<dbReference type="InterPro" id="IPR018253">
    <property type="entry name" value="DnaJ_domain_CS"/>
</dbReference>
<evidence type="ECO:0000259" key="6">
    <source>
        <dbReference type="PROSITE" id="PS50076"/>
    </source>
</evidence>
<comment type="caution">
    <text evidence="7">The sequence shown here is derived from an EMBL/GenBank/DDBJ whole genome shotgun (WGS) entry which is preliminary data.</text>
</comment>
<feature type="domain" description="J" evidence="6">
    <location>
        <begin position="5"/>
        <end position="69"/>
    </location>
</feature>
<protein>
    <submittedName>
        <fullName evidence="7">Molecular chaperone DnaJ</fullName>
    </submittedName>
</protein>
<keyword evidence="1" id="KW-0479">Metal-binding</keyword>
<dbReference type="PROSITE" id="PS00636">
    <property type="entry name" value="DNAJ_1"/>
    <property type="match status" value="1"/>
</dbReference>
<dbReference type="CDD" id="cd10747">
    <property type="entry name" value="DnaJ_C"/>
    <property type="match status" value="1"/>
</dbReference>
<dbReference type="Gene3D" id="1.10.287.110">
    <property type="entry name" value="DnaJ domain"/>
    <property type="match status" value="1"/>
</dbReference>